<evidence type="ECO:0000256" key="8">
    <source>
        <dbReference type="ARBA" id="ARBA00022692"/>
    </source>
</evidence>
<dbReference type="GO" id="GO:0001726">
    <property type="term" value="C:ruffle"/>
    <property type="evidence" value="ECO:0007669"/>
    <property type="project" value="UniProtKB-SubCell"/>
</dbReference>
<evidence type="ECO:0000313" key="26">
    <source>
        <dbReference type="EMBL" id="MXQ88487.1"/>
    </source>
</evidence>
<dbReference type="SMART" id="SM00082">
    <property type="entry name" value="LRRCT"/>
    <property type="match status" value="1"/>
</dbReference>
<keyword evidence="17" id="KW-1015">Disulfide bond</keyword>
<dbReference type="Pfam" id="PF01582">
    <property type="entry name" value="TIR"/>
    <property type="match status" value="1"/>
</dbReference>
<dbReference type="GO" id="GO:0005886">
    <property type="term" value="C:plasma membrane"/>
    <property type="evidence" value="ECO:0007669"/>
    <property type="project" value="UniProtKB-SubCell"/>
</dbReference>
<evidence type="ECO:0000256" key="11">
    <source>
        <dbReference type="ARBA" id="ARBA00022753"/>
    </source>
</evidence>
<evidence type="ECO:0000256" key="18">
    <source>
        <dbReference type="ARBA" id="ARBA00023170"/>
    </source>
</evidence>
<evidence type="ECO:0000256" key="14">
    <source>
        <dbReference type="ARBA" id="ARBA00022989"/>
    </source>
</evidence>
<organism evidence="26 27">
    <name type="scientific">Bos mutus</name>
    <name type="common">wild yak</name>
    <dbReference type="NCBI Taxonomy" id="72004"/>
    <lineage>
        <taxon>Eukaryota</taxon>
        <taxon>Metazoa</taxon>
        <taxon>Chordata</taxon>
        <taxon>Craniata</taxon>
        <taxon>Vertebrata</taxon>
        <taxon>Euteleostomi</taxon>
        <taxon>Mammalia</taxon>
        <taxon>Eutheria</taxon>
        <taxon>Laurasiatheria</taxon>
        <taxon>Artiodactyla</taxon>
        <taxon>Ruminantia</taxon>
        <taxon>Pecora</taxon>
        <taxon>Bovidae</taxon>
        <taxon>Bovinae</taxon>
        <taxon>Bos</taxon>
    </lineage>
</organism>
<keyword evidence="12" id="KW-0832">Ubl conjugation</keyword>
<proteinExistence type="inferred from homology"/>
<dbReference type="FunFam" id="3.40.50.10140:FF:000006">
    <property type="entry name" value="Toll-like receptor 4"/>
    <property type="match status" value="1"/>
</dbReference>
<feature type="compositionally biased region" description="Polar residues" evidence="23">
    <location>
        <begin position="31"/>
        <end position="46"/>
    </location>
</feature>
<dbReference type="Pfam" id="PF12799">
    <property type="entry name" value="LRR_4"/>
    <property type="match status" value="1"/>
</dbReference>
<keyword evidence="10" id="KW-0677">Repeat</keyword>
<dbReference type="Proteomes" id="UP000322234">
    <property type="component" value="Unassembled WGS sequence"/>
</dbReference>
<protein>
    <recommendedName>
        <fullName evidence="22">Toll-like receptor 4</fullName>
    </recommendedName>
</protein>
<evidence type="ECO:0000256" key="7">
    <source>
        <dbReference type="ARBA" id="ARBA00022614"/>
    </source>
</evidence>
<dbReference type="GO" id="GO:0001875">
    <property type="term" value="F:lipopolysaccharide immune receptor activity"/>
    <property type="evidence" value="ECO:0007669"/>
    <property type="project" value="TreeGrafter"/>
</dbReference>
<dbReference type="SMART" id="SM00369">
    <property type="entry name" value="LRR_TYP"/>
    <property type="match status" value="13"/>
</dbReference>
<dbReference type="GO" id="GO:0045321">
    <property type="term" value="P:leukocyte activation"/>
    <property type="evidence" value="ECO:0007669"/>
    <property type="project" value="UniProtKB-ARBA"/>
</dbReference>
<evidence type="ECO:0000256" key="2">
    <source>
        <dbReference type="ARBA" id="ARBA00004412"/>
    </source>
</evidence>
<evidence type="ECO:0000256" key="10">
    <source>
        <dbReference type="ARBA" id="ARBA00022737"/>
    </source>
</evidence>
<dbReference type="PROSITE" id="PS51450">
    <property type="entry name" value="LRR"/>
    <property type="match status" value="1"/>
</dbReference>
<dbReference type="FunFam" id="3.80.10.10:FF:000195">
    <property type="entry name" value="Toll-like receptor 4"/>
    <property type="match status" value="1"/>
</dbReference>
<dbReference type="GO" id="GO:0001530">
    <property type="term" value="F:lipopolysaccharide binding"/>
    <property type="evidence" value="ECO:0007669"/>
    <property type="project" value="TreeGrafter"/>
</dbReference>
<evidence type="ECO:0000256" key="6">
    <source>
        <dbReference type="ARBA" id="ARBA00022588"/>
    </source>
</evidence>
<dbReference type="InterPro" id="IPR035897">
    <property type="entry name" value="Toll_tir_struct_dom_sf"/>
</dbReference>
<evidence type="ECO:0000313" key="27">
    <source>
        <dbReference type="Proteomes" id="UP000322234"/>
    </source>
</evidence>
<dbReference type="SUPFAM" id="SSF52200">
    <property type="entry name" value="Toll/Interleukin receptor TIR domain"/>
    <property type="match status" value="1"/>
</dbReference>
<keyword evidence="7" id="KW-0433">Leucine-rich repeat</keyword>
<dbReference type="GO" id="GO:0006954">
    <property type="term" value="P:inflammatory response"/>
    <property type="evidence" value="ECO:0007669"/>
    <property type="project" value="UniProtKB-KW"/>
</dbReference>
<dbReference type="InterPro" id="IPR001611">
    <property type="entry name" value="Leu-rich_rpt"/>
</dbReference>
<dbReference type="GO" id="GO:0045087">
    <property type="term" value="P:innate immune response"/>
    <property type="evidence" value="ECO:0007669"/>
    <property type="project" value="UniProtKB-KW"/>
</dbReference>
<comment type="caution">
    <text evidence="26">The sequence shown here is derived from an EMBL/GenBank/DDBJ whole genome shotgun (WGS) entry which is preliminary data.</text>
</comment>
<evidence type="ECO:0000256" key="20">
    <source>
        <dbReference type="ARBA" id="ARBA00023198"/>
    </source>
</evidence>
<dbReference type="SMART" id="SM00255">
    <property type="entry name" value="TIR"/>
    <property type="match status" value="1"/>
</dbReference>
<dbReference type="SUPFAM" id="SSF52047">
    <property type="entry name" value="RNI-like"/>
    <property type="match status" value="1"/>
</dbReference>
<dbReference type="Gene3D" id="3.40.50.10140">
    <property type="entry name" value="Toll/interleukin-1 receptor homology (TIR) domain"/>
    <property type="match status" value="1"/>
</dbReference>
<comment type="subcellular location">
    <subcellularLocation>
        <location evidence="1">Cell membrane</location>
        <topology evidence="1">Single-pass type I membrane protein</topology>
    </subcellularLocation>
    <subcellularLocation>
        <location evidence="3">Cell projection</location>
        <location evidence="3">Ruffle</location>
    </subcellularLocation>
    <subcellularLocation>
        <location evidence="2">Early endosome</location>
    </subcellularLocation>
</comment>
<dbReference type="Gene3D" id="3.80.10.10">
    <property type="entry name" value="Ribonuclease Inhibitor"/>
    <property type="match status" value="1"/>
</dbReference>
<evidence type="ECO:0000256" key="23">
    <source>
        <dbReference type="SAM" id="MobiDB-lite"/>
    </source>
</evidence>
<keyword evidence="27" id="KW-1185">Reference proteome</keyword>
<dbReference type="GO" id="GO:0002755">
    <property type="term" value="P:MyD88-dependent toll-like receptor signaling pathway"/>
    <property type="evidence" value="ECO:0007669"/>
    <property type="project" value="TreeGrafter"/>
</dbReference>
<dbReference type="GO" id="GO:0032497">
    <property type="term" value="P:detection of lipopolysaccharide"/>
    <property type="evidence" value="ECO:0007669"/>
    <property type="project" value="TreeGrafter"/>
</dbReference>
<comment type="similarity">
    <text evidence="4">Belongs to the Toll-like receptor family.</text>
</comment>
<dbReference type="SMART" id="SM00365">
    <property type="entry name" value="LRR_SD22"/>
    <property type="match status" value="6"/>
</dbReference>
<dbReference type="InterPro" id="IPR032675">
    <property type="entry name" value="LRR_dom_sf"/>
</dbReference>
<evidence type="ECO:0000256" key="15">
    <source>
        <dbReference type="ARBA" id="ARBA00023027"/>
    </source>
</evidence>
<feature type="region of interest" description="Disordered" evidence="23">
    <location>
        <begin position="25"/>
        <end position="51"/>
    </location>
</feature>
<feature type="domain" description="TIR" evidence="25">
    <location>
        <begin position="945"/>
        <end position="1088"/>
    </location>
</feature>
<dbReference type="GO" id="GO:0050829">
    <property type="term" value="P:defense response to Gram-negative bacterium"/>
    <property type="evidence" value="ECO:0007669"/>
    <property type="project" value="TreeGrafter"/>
</dbReference>
<keyword evidence="14 24" id="KW-1133">Transmembrane helix</keyword>
<gene>
    <name evidence="26" type="ORF">E5288_WYG006703</name>
</gene>
<keyword evidence="9" id="KW-0732">Signal</keyword>
<feature type="region of interest" description="Disordered" evidence="23">
    <location>
        <begin position="1092"/>
        <end position="1113"/>
    </location>
</feature>
<dbReference type="PANTHER" id="PTHR24365">
    <property type="entry name" value="TOLL-LIKE RECEPTOR"/>
    <property type="match status" value="1"/>
</dbReference>
<evidence type="ECO:0000256" key="1">
    <source>
        <dbReference type="ARBA" id="ARBA00004251"/>
    </source>
</evidence>
<evidence type="ECO:0000256" key="12">
    <source>
        <dbReference type="ARBA" id="ARBA00022843"/>
    </source>
</evidence>
<dbReference type="GO" id="GO:0046696">
    <property type="term" value="C:lipopolysaccharide receptor complex"/>
    <property type="evidence" value="ECO:0007669"/>
    <property type="project" value="TreeGrafter"/>
</dbReference>
<dbReference type="PANTHER" id="PTHR24365:SF521">
    <property type="entry name" value="TOLL-LIKE RECEPTOR 4"/>
    <property type="match status" value="1"/>
</dbReference>
<evidence type="ECO:0000256" key="17">
    <source>
        <dbReference type="ARBA" id="ARBA00023157"/>
    </source>
</evidence>
<evidence type="ECO:0000256" key="19">
    <source>
        <dbReference type="ARBA" id="ARBA00023180"/>
    </source>
</evidence>
<sequence length="1113" mass="126662">MHLKAENVNALVKMTTRAVTDWLSDHKDQGDSASKTVTAEQNTEVNTPDGLKVVSSPGNFQVVNKTIKEHSASNTEKERTILLRLLDTPRLTEVHERIQHFKIKSERALGSSEKDSDGPKLFSLTLMEQLYQSRLLLEDQKASGSCLVFRKGQRIPTEGINTAAFILFPAKTPLGADVMVPPLEILLLSYEEKLLTSLKGNALLSVFFGIYCVEVLRAHKVRKWICMIWGKSEALFWKPQGSNKVFKKCCVAKEELEAILLRRFCDIKENARMMARARLAAALIPATAILSCLRTESWDPCVQVVPNISYQCMELNLYKIPDNIPISTKMLDLSFNYLRHLGSHNFSSFPELQVLDLSRCEIKIIEDDTFQGLNHLSTLILTGNPIQSLAWGAFSGLSSLQKLVAVETNLVSLNDFPIGHLKTLKELNVAHNFIHSFKLPEYFSNLPNLEHLDLSNNKIQNIYYEDVKVLHQMPLLNLSLDLSLNPLDFIEPGTFKEIKLNGLTLRSNFNSSHVMKTCIQGLAGLKTNRLVLGEFKNERKLQRFDRSFLEGLCNLTIEQFRIAYLDKFSGDDTDLFNCLANVSVISLLSISLGSLQALLKDFRWQHLEIINCDFDKFPALKLSSLKKFVFTDNKDISTFTEFQLPSLQYLDLKRNHLSFKGCCSHTDFGTTNLKHLDLSFNDVITLGSNFMGLEQLEHLDFQHSTLKQINAFSAFLSLRNLRYLDISYTNIRIVFHGIFTGLVSLQTLKMAGNSFQNNLLPDIFTELTNLTVLDLSKCQLEQVAQTAFHSLSSLQVLNMSHNKLLLLDTFLYEPLHSLRILDCSFNRIMASKEQELQNLPRSLTWLNLTQNAFACVCEHQSFLQWVKDQRQLLVGAEQMMCAEPLDMENMPVLSFRNATCQLSKTIISVSVVTVLLVSVVGILVYKFYFHLMLLAGCKKYGRGESTYDAFVIYSSQDEDWVRNELVKNLEEGVPPFQLCLHYRDFIPGVAIAANIIQEGFHKSRKVIVVVSQHFIQSRWCIFEYEIAQTWQFLSSHAGIIFIVLQKLEKSLLRQQVELYRLLSRNTYLEWEDSVLGRHVFWRRLRKALLAGKPQSPEGTADAETNPQEATTST</sequence>
<reference evidence="26" key="1">
    <citation type="submission" date="2019-10" db="EMBL/GenBank/DDBJ databases">
        <title>The sequence and de novo assembly of the wild yak genome.</title>
        <authorList>
            <person name="Liu Y."/>
        </authorList>
    </citation>
    <scope>NUCLEOTIDE SEQUENCE [LARGE SCALE GENOMIC DNA]</scope>
    <source>
        <strain evidence="26">WY2019</strain>
    </source>
</reference>
<dbReference type="Pfam" id="PF13855">
    <property type="entry name" value="LRR_8"/>
    <property type="match status" value="3"/>
</dbReference>
<dbReference type="AlphaFoldDB" id="A0A6B0RIF4"/>
<keyword evidence="20" id="KW-0395">Inflammatory response</keyword>
<keyword evidence="6" id="KW-0399">Innate immunity</keyword>
<keyword evidence="15" id="KW-0520">NAD</keyword>
<dbReference type="GO" id="GO:0034142">
    <property type="term" value="P:toll-like receptor 4 signaling pathway"/>
    <property type="evidence" value="ECO:0007669"/>
    <property type="project" value="TreeGrafter"/>
</dbReference>
<dbReference type="PROSITE" id="PS50104">
    <property type="entry name" value="TIR"/>
    <property type="match status" value="1"/>
</dbReference>
<evidence type="ECO:0000256" key="9">
    <source>
        <dbReference type="ARBA" id="ARBA00022729"/>
    </source>
</evidence>
<evidence type="ECO:0000256" key="24">
    <source>
        <dbReference type="SAM" id="Phobius"/>
    </source>
</evidence>
<evidence type="ECO:0000256" key="22">
    <source>
        <dbReference type="ARBA" id="ARBA00040109"/>
    </source>
</evidence>
<keyword evidence="18" id="KW-0675">Receptor</keyword>
<evidence type="ECO:0000259" key="25">
    <source>
        <dbReference type="PROSITE" id="PS50104"/>
    </source>
</evidence>
<evidence type="ECO:0000256" key="13">
    <source>
        <dbReference type="ARBA" id="ARBA00022859"/>
    </source>
</evidence>
<feature type="compositionally biased region" description="Polar residues" evidence="23">
    <location>
        <begin position="1102"/>
        <end position="1113"/>
    </location>
</feature>
<evidence type="ECO:0000256" key="5">
    <source>
        <dbReference type="ARBA" id="ARBA00022475"/>
    </source>
</evidence>
<dbReference type="EMBL" id="VBQZ03000046">
    <property type="protein sequence ID" value="MXQ88487.1"/>
    <property type="molecule type" value="Genomic_DNA"/>
</dbReference>
<dbReference type="GO" id="GO:0032680">
    <property type="term" value="P:regulation of tumor necrosis factor production"/>
    <property type="evidence" value="ECO:0007669"/>
    <property type="project" value="UniProtKB-ARBA"/>
</dbReference>
<evidence type="ECO:0000256" key="16">
    <source>
        <dbReference type="ARBA" id="ARBA00023136"/>
    </source>
</evidence>
<dbReference type="SUPFAM" id="SSF52058">
    <property type="entry name" value="L domain-like"/>
    <property type="match status" value="1"/>
</dbReference>
<dbReference type="GO" id="GO:0005769">
    <property type="term" value="C:early endosome"/>
    <property type="evidence" value="ECO:0007669"/>
    <property type="project" value="UniProtKB-SubCell"/>
</dbReference>
<evidence type="ECO:0000256" key="3">
    <source>
        <dbReference type="ARBA" id="ARBA00004466"/>
    </source>
</evidence>
<dbReference type="InterPro" id="IPR003591">
    <property type="entry name" value="Leu-rich_rpt_typical-subtyp"/>
</dbReference>
<name>A0A6B0RIF4_9CETA</name>
<keyword evidence="21" id="KW-0966">Cell projection</keyword>
<feature type="transmembrane region" description="Helical" evidence="24">
    <location>
        <begin position="906"/>
        <end position="929"/>
    </location>
</feature>
<dbReference type="InterPro" id="IPR025875">
    <property type="entry name" value="Leu-rich_rpt_4"/>
</dbReference>
<dbReference type="InterPro" id="IPR000483">
    <property type="entry name" value="Cys-rich_flank_reg_C"/>
</dbReference>
<keyword evidence="16 24" id="KW-0472">Membrane</keyword>
<keyword evidence="11" id="KW-0967">Endosome</keyword>
<keyword evidence="19" id="KW-0325">Glycoprotein</keyword>
<evidence type="ECO:0000256" key="21">
    <source>
        <dbReference type="ARBA" id="ARBA00023273"/>
    </source>
</evidence>
<keyword evidence="13" id="KW-0391">Immunity</keyword>
<dbReference type="PRINTS" id="PR00019">
    <property type="entry name" value="LEURICHRPT"/>
</dbReference>
<evidence type="ECO:0000256" key="4">
    <source>
        <dbReference type="ARBA" id="ARBA00009634"/>
    </source>
</evidence>
<dbReference type="InterPro" id="IPR000157">
    <property type="entry name" value="TIR_dom"/>
</dbReference>
<accession>A0A6B0RIF4</accession>
<keyword evidence="5" id="KW-1003">Cell membrane</keyword>
<keyword evidence="8 24" id="KW-0812">Transmembrane</keyword>